<evidence type="ECO:0000313" key="4">
    <source>
        <dbReference type="EMBL" id="SHF57873.1"/>
    </source>
</evidence>
<feature type="compositionally biased region" description="Low complexity" evidence="1">
    <location>
        <begin position="198"/>
        <end position="208"/>
    </location>
</feature>
<feature type="compositionally biased region" description="Basic and acidic residues" evidence="1">
    <location>
        <begin position="141"/>
        <end position="156"/>
    </location>
</feature>
<dbReference type="STRING" id="366533.SAMN05444339_10883"/>
<evidence type="ECO:0000256" key="1">
    <source>
        <dbReference type="SAM" id="MobiDB-lite"/>
    </source>
</evidence>
<feature type="region of interest" description="Disordered" evidence="1">
    <location>
        <begin position="41"/>
        <end position="217"/>
    </location>
</feature>
<gene>
    <name evidence="4" type="ORF">SAMN05444339_10883</name>
</gene>
<reference evidence="5" key="1">
    <citation type="submission" date="2016-11" db="EMBL/GenBank/DDBJ databases">
        <authorList>
            <person name="Varghese N."/>
            <person name="Submissions S."/>
        </authorList>
    </citation>
    <scope>NUCLEOTIDE SEQUENCE [LARGE SCALE GENOMIC DNA]</scope>
    <source>
        <strain evidence="5">DSM 29326</strain>
    </source>
</reference>
<sequence length="313" mass="33383">MRLICPNCGAQYEVDGDLIPDEGCDVQCSNCGHAWFESAAAPSALMEDPEPSPPEPEPEQEQAPDDAPAPEQPVTRPDPPAAPVRTAAKAEPDTRPEGHGRTGSPVGPAVRRPSPVEEPEPAVPPVRPQARTPLDPSIADILREEAAREEAARRSEGSGGLEQQHDLGLRDPEPARPATTPTAVRRVETAPRDPRPEPVAVAVAPAPETGRRRELFPDIEEINSTLRSSAERDALPLRHAEQVKARKSGRRGFFGTLAVIVALALIYIFAEDIAASVPALADPLTSYVATVNEGRLWLDAQVQSLLAASDTGA</sequence>
<dbReference type="InterPro" id="IPR011723">
    <property type="entry name" value="Znf/thioredoxin_put"/>
</dbReference>
<keyword evidence="2" id="KW-0812">Transmembrane</keyword>
<evidence type="ECO:0000256" key="2">
    <source>
        <dbReference type="SAM" id="Phobius"/>
    </source>
</evidence>
<feature type="domain" description="Zinc finger/thioredoxin putative" evidence="3">
    <location>
        <begin position="1"/>
        <end position="36"/>
    </location>
</feature>
<name>A0A1M5CSY9_LOKAT</name>
<organism evidence="4 5">
    <name type="scientific">Loktanella atrilutea</name>
    <dbReference type="NCBI Taxonomy" id="366533"/>
    <lineage>
        <taxon>Bacteria</taxon>
        <taxon>Pseudomonadati</taxon>
        <taxon>Pseudomonadota</taxon>
        <taxon>Alphaproteobacteria</taxon>
        <taxon>Rhodobacterales</taxon>
        <taxon>Roseobacteraceae</taxon>
        <taxon>Loktanella</taxon>
    </lineage>
</organism>
<feature type="transmembrane region" description="Helical" evidence="2">
    <location>
        <begin position="252"/>
        <end position="270"/>
    </location>
</feature>
<keyword evidence="2" id="KW-0472">Membrane</keyword>
<keyword evidence="2" id="KW-1133">Transmembrane helix</keyword>
<evidence type="ECO:0000259" key="3">
    <source>
        <dbReference type="Pfam" id="PF13717"/>
    </source>
</evidence>
<dbReference type="Pfam" id="PF13717">
    <property type="entry name" value="Zn_ribbon_4"/>
    <property type="match status" value="1"/>
</dbReference>
<dbReference type="NCBIfam" id="TIGR02098">
    <property type="entry name" value="MJ0042_CXXC"/>
    <property type="match status" value="1"/>
</dbReference>
<dbReference type="EMBL" id="FQUE01000008">
    <property type="protein sequence ID" value="SHF57873.1"/>
    <property type="molecule type" value="Genomic_DNA"/>
</dbReference>
<dbReference type="AlphaFoldDB" id="A0A1M5CSY9"/>
<proteinExistence type="predicted"/>
<feature type="compositionally biased region" description="Basic and acidic residues" evidence="1">
    <location>
        <begin position="185"/>
        <end position="196"/>
    </location>
</feature>
<dbReference type="RefSeq" id="WP_072858131.1">
    <property type="nucleotide sequence ID" value="NZ_FQUE01000008.1"/>
</dbReference>
<evidence type="ECO:0000313" key="5">
    <source>
        <dbReference type="Proteomes" id="UP000183987"/>
    </source>
</evidence>
<keyword evidence="5" id="KW-1185">Reference proteome</keyword>
<accession>A0A1M5CSY9</accession>
<feature type="compositionally biased region" description="Basic and acidic residues" evidence="1">
    <location>
        <begin position="163"/>
        <end position="174"/>
    </location>
</feature>
<dbReference type="Proteomes" id="UP000183987">
    <property type="component" value="Unassembled WGS sequence"/>
</dbReference>
<feature type="compositionally biased region" description="Basic and acidic residues" evidence="1">
    <location>
        <begin position="88"/>
        <end position="100"/>
    </location>
</feature>
<protein>
    <submittedName>
        <fullName evidence="4">MJ0042 family finger-like domain-containing protein</fullName>
    </submittedName>
</protein>